<proteinExistence type="predicted"/>
<comment type="caution">
    <text evidence="1">The sequence shown here is derived from an EMBL/GenBank/DDBJ whole genome shotgun (WGS) entry which is preliminary data.</text>
</comment>
<sequence length="215" mass="23839">MDNLGDGINYAFFDNHTYVAPKVPTLLSVLSAPKDLVSNQAIYGSNTNTYVLQSGDTIEIVINNEDDNKHPFHLHGHQFQIIARSDAYDDPHHYNPDKADEIPEIPSMRDTVIVEGNGYVVLRFVADNPGVWFFHCHLDFHLEQGLAITLVEAPDVLQSQLPIDSLPADFLSSCKGSDMPVKGNAAGNHHDWLDLAGENLQPLPLPEVHLQLRNG</sequence>
<accession>A0ACB5UB54</accession>
<gene>
    <name evidence="1" type="ORF">Amon02_001294700</name>
</gene>
<protein>
    <submittedName>
        <fullName evidence="1">Unnamed protein product</fullName>
    </submittedName>
</protein>
<dbReference type="Proteomes" id="UP001165064">
    <property type="component" value="Unassembled WGS sequence"/>
</dbReference>
<keyword evidence="2" id="KW-1185">Reference proteome</keyword>
<dbReference type="EMBL" id="BSXS01016285">
    <property type="protein sequence ID" value="GMF07538.1"/>
    <property type="molecule type" value="Genomic_DNA"/>
</dbReference>
<evidence type="ECO:0000313" key="1">
    <source>
        <dbReference type="EMBL" id="GMF07538.1"/>
    </source>
</evidence>
<evidence type="ECO:0000313" key="2">
    <source>
        <dbReference type="Proteomes" id="UP001165064"/>
    </source>
</evidence>
<name>A0ACB5UB54_AMBMO</name>
<reference evidence="1" key="1">
    <citation type="submission" date="2023-04" db="EMBL/GenBank/DDBJ databases">
        <title>Ambrosiozyma monospora NBRC 10751.</title>
        <authorList>
            <person name="Ichikawa N."/>
            <person name="Sato H."/>
            <person name="Tonouchi N."/>
        </authorList>
    </citation>
    <scope>NUCLEOTIDE SEQUENCE</scope>
    <source>
        <strain evidence="1">NBRC 10751</strain>
    </source>
</reference>
<organism evidence="1 2">
    <name type="scientific">Ambrosiozyma monospora</name>
    <name type="common">Yeast</name>
    <name type="synonym">Endomycopsis monosporus</name>
    <dbReference type="NCBI Taxonomy" id="43982"/>
    <lineage>
        <taxon>Eukaryota</taxon>
        <taxon>Fungi</taxon>
        <taxon>Dikarya</taxon>
        <taxon>Ascomycota</taxon>
        <taxon>Saccharomycotina</taxon>
        <taxon>Pichiomycetes</taxon>
        <taxon>Pichiales</taxon>
        <taxon>Pichiaceae</taxon>
        <taxon>Ambrosiozyma</taxon>
    </lineage>
</organism>